<proteinExistence type="predicted"/>
<feature type="transmembrane region" description="Helical" evidence="1">
    <location>
        <begin position="59"/>
        <end position="78"/>
    </location>
</feature>
<feature type="transmembrane region" description="Helical" evidence="1">
    <location>
        <begin position="30"/>
        <end position="47"/>
    </location>
</feature>
<dbReference type="EMBL" id="JAGGMS010000001">
    <property type="protein sequence ID" value="MBP2185635.1"/>
    <property type="molecule type" value="Genomic_DNA"/>
</dbReference>
<dbReference type="Proteomes" id="UP000741013">
    <property type="component" value="Unassembled WGS sequence"/>
</dbReference>
<reference evidence="2 3" key="1">
    <citation type="submission" date="2021-03" db="EMBL/GenBank/DDBJ databases">
        <title>Sequencing the genomes of 1000 actinobacteria strains.</title>
        <authorList>
            <person name="Klenk H.-P."/>
        </authorList>
    </citation>
    <scope>NUCLEOTIDE SEQUENCE [LARGE SCALE GENOMIC DNA]</scope>
    <source>
        <strain evidence="2 3">DSM 45510</strain>
    </source>
</reference>
<organism evidence="2 3">
    <name type="scientific">Amycolatopsis magusensis</name>
    <dbReference type="NCBI Taxonomy" id="882444"/>
    <lineage>
        <taxon>Bacteria</taxon>
        <taxon>Bacillati</taxon>
        <taxon>Actinomycetota</taxon>
        <taxon>Actinomycetes</taxon>
        <taxon>Pseudonocardiales</taxon>
        <taxon>Pseudonocardiaceae</taxon>
        <taxon>Amycolatopsis</taxon>
    </lineage>
</organism>
<dbReference type="RefSeq" id="WP_209668494.1">
    <property type="nucleotide sequence ID" value="NZ_JAGGMS010000001.1"/>
</dbReference>
<keyword evidence="1" id="KW-1133">Transmembrane helix</keyword>
<gene>
    <name evidence="2" type="ORF">JOM49_007161</name>
</gene>
<evidence type="ECO:0000256" key="1">
    <source>
        <dbReference type="SAM" id="Phobius"/>
    </source>
</evidence>
<keyword evidence="1" id="KW-0472">Membrane</keyword>
<name>A0ABS4Q1T2_9PSEU</name>
<evidence type="ECO:0000313" key="2">
    <source>
        <dbReference type="EMBL" id="MBP2185635.1"/>
    </source>
</evidence>
<comment type="caution">
    <text evidence="2">The sequence shown here is derived from an EMBL/GenBank/DDBJ whole genome shotgun (WGS) entry which is preliminary data.</text>
</comment>
<protein>
    <recommendedName>
        <fullName evidence="4">Cardiolipin synthase N-terminal domain-containing protein</fullName>
    </recommendedName>
</protein>
<evidence type="ECO:0008006" key="4">
    <source>
        <dbReference type="Google" id="ProtNLM"/>
    </source>
</evidence>
<keyword evidence="3" id="KW-1185">Reference proteome</keyword>
<evidence type="ECO:0000313" key="3">
    <source>
        <dbReference type="Proteomes" id="UP000741013"/>
    </source>
</evidence>
<sequence length="90" mass="10224">MGERIASPQAKERGRRWSARIDSWAAEHRALSTLLVGVLCVVLAWMVARKHDGATTGELVFWAVILVPIGIVSTWFYLTRIRHRKNRRAG</sequence>
<keyword evidence="1" id="KW-0812">Transmembrane</keyword>
<accession>A0ABS4Q1T2</accession>